<protein>
    <submittedName>
        <fullName evidence="4">Prenylated Rab acceptor protein 1</fullName>
    </submittedName>
</protein>
<dbReference type="AlphaFoldDB" id="A0AAJ0G3A6"/>
<keyword evidence="5" id="KW-1185">Reference proteome</keyword>
<dbReference type="Pfam" id="PF13933">
    <property type="entry name" value="HRXXH"/>
    <property type="match status" value="1"/>
</dbReference>
<evidence type="ECO:0000313" key="4">
    <source>
        <dbReference type="EMBL" id="KAK2612271.1"/>
    </source>
</evidence>
<dbReference type="GO" id="GO:0005178">
    <property type="term" value="F:integrin binding"/>
    <property type="evidence" value="ECO:0007669"/>
    <property type="project" value="TreeGrafter"/>
</dbReference>
<keyword evidence="2" id="KW-0732">Signal</keyword>
<reference evidence="4" key="1">
    <citation type="submission" date="2023-06" db="EMBL/GenBank/DDBJ databases">
        <title>Conoideocrella luteorostrata (Hypocreales: Clavicipitaceae), a potential biocontrol fungus for elongate hemlock scale in United States Christmas tree production areas.</title>
        <authorList>
            <person name="Barrett H."/>
            <person name="Lovett B."/>
            <person name="Macias A.M."/>
            <person name="Stajich J.E."/>
            <person name="Kasson M.T."/>
        </authorList>
    </citation>
    <scope>NUCLEOTIDE SEQUENCE</scope>
    <source>
        <strain evidence="4">ARSEF 14590</strain>
    </source>
</reference>
<sequence length="293" mass="31704">MKYSAFSTALLLSPALASPVDVRASTPTLTIAVPIESTAHNAHKWAAGWKTDFPIHESCNSSLRAQLQQGLDESVKLAQHARDHLLRWGHESKQAQKYFGNTTAHAIGWYDRIISADKSAMLFRCDDPDKNCATQKGWAGHWRGSNATTQTVICPLSFEIRRPLSAVCNGGYTVTGSKLNTYWATDLMHRMLHVPAISEGLVDHYAHDYSGILELAKKDPAKSGIDSDTLQYFAIDVWAYDIAAPGVGCTGKPPKESSSSTAQVASSTSTAKQASSSTTAAHSPVSVLAYPIR</sequence>
<evidence type="ECO:0000256" key="1">
    <source>
        <dbReference type="SAM" id="MobiDB-lite"/>
    </source>
</evidence>
<dbReference type="PANTHER" id="PTHR39399:SF1">
    <property type="entry name" value="PROTEIN ZPS1"/>
    <property type="match status" value="1"/>
</dbReference>
<feature type="chain" id="PRO_5042597352" evidence="2">
    <location>
        <begin position="18"/>
        <end position="293"/>
    </location>
</feature>
<dbReference type="SUPFAM" id="SSF55486">
    <property type="entry name" value="Metalloproteases ('zincins'), catalytic domain"/>
    <property type="match status" value="1"/>
</dbReference>
<dbReference type="PANTHER" id="PTHR39399">
    <property type="entry name" value="PROTEIN ZPS1"/>
    <property type="match status" value="1"/>
</dbReference>
<dbReference type="GO" id="GO:0008237">
    <property type="term" value="F:metallopeptidase activity"/>
    <property type="evidence" value="ECO:0007669"/>
    <property type="project" value="InterPro"/>
</dbReference>
<dbReference type="Proteomes" id="UP001251528">
    <property type="component" value="Unassembled WGS sequence"/>
</dbReference>
<proteinExistence type="predicted"/>
<gene>
    <name evidence="4" type="primary">PRA1</name>
    <name evidence="4" type="ORF">QQS21_001697</name>
</gene>
<feature type="signal peptide" evidence="2">
    <location>
        <begin position="1"/>
        <end position="17"/>
    </location>
</feature>
<dbReference type="EMBL" id="JASWJB010000018">
    <property type="protein sequence ID" value="KAK2612271.1"/>
    <property type="molecule type" value="Genomic_DNA"/>
</dbReference>
<dbReference type="GO" id="GO:0008270">
    <property type="term" value="F:zinc ion binding"/>
    <property type="evidence" value="ECO:0007669"/>
    <property type="project" value="TreeGrafter"/>
</dbReference>
<dbReference type="GO" id="GO:0009986">
    <property type="term" value="C:cell surface"/>
    <property type="evidence" value="ECO:0007669"/>
    <property type="project" value="TreeGrafter"/>
</dbReference>
<evidence type="ECO:0000256" key="2">
    <source>
        <dbReference type="SAM" id="SignalP"/>
    </source>
</evidence>
<dbReference type="GO" id="GO:0005576">
    <property type="term" value="C:extracellular region"/>
    <property type="evidence" value="ECO:0007669"/>
    <property type="project" value="TreeGrafter"/>
</dbReference>
<dbReference type="InterPro" id="IPR039124">
    <property type="entry name" value="PRA1-like"/>
</dbReference>
<dbReference type="InterPro" id="IPR024079">
    <property type="entry name" value="MetalloPept_cat_dom_sf"/>
</dbReference>
<comment type="caution">
    <text evidence="4">The sequence shown here is derived from an EMBL/GenBank/DDBJ whole genome shotgun (WGS) entry which is preliminary data.</text>
</comment>
<evidence type="ECO:0000313" key="5">
    <source>
        <dbReference type="Proteomes" id="UP001251528"/>
    </source>
</evidence>
<dbReference type="InterPro" id="IPR029482">
    <property type="entry name" value="HRXXH"/>
</dbReference>
<dbReference type="GO" id="GO:0009277">
    <property type="term" value="C:fungal-type cell wall"/>
    <property type="evidence" value="ECO:0007669"/>
    <property type="project" value="TreeGrafter"/>
</dbReference>
<organism evidence="4 5">
    <name type="scientific">Conoideocrella luteorostrata</name>
    <dbReference type="NCBI Taxonomy" id="1105319"/>
    <lineage>
        <taxon>Eukaryota</taxon>
        <taxon>Fungi</taxon>
        <taxon>Dikarya</taxon>
        <taxon>Ascomycota</taxon>
        <taxon>Pezizomycotina</taxon>
        <taxon>Sordariomycetes</taxon>
        <taxon>Hypocreomycetidae</taxon>
        <taxon>Hypocreales</taxon>
        <taxon>Clavicipitaceae</taxon>
        <taxon>Conoideocrella</taxon>
    </lineage>
</organism>
<accession>A0AAJ0G3A6</accession>
<dbReference type="Gene3D" id="3.40.390.10">
    <property type="entry name" value="Collagenase (Catalytic Domain)"/>
    <property type="match status" value="1"/>
</dbReference>
<feature type="compositionally biased region" description="Low complexity" evidence="1">
    <location>
        <begin position="257"/>
        <end position="283"/>
    </location>
</feature>
<feature type="domain" description="Putative peptidase" evidence="3">
    <location>
        <begin position="14"/>
        <end position="252"/>
    </location>
</feature>
<name>A0AAJ0G3A6_9HYPO</name>
<feature type="region of interest" description="Disordered" evidence="1">
    <location>
        <begin position="251"/>
        <end position="283"/>
    </location>
</feature>
<dbReference type="CDD" id="cd11307">
    <property type="entry name" value="M35_Asp_f2_like"/>
    <property type="match status" value="1"/>
</dbReference>
<evidence type="ECO:0000259" key="3">
    <source>
        <dbReference type="Pfam" id="PF13933"/>
    </source>
</evidence>